<comment type="similarity">
    <text evidence="2">Belongs to the MipA/OmpV family.</text>
</comment>
<dbReference type="InterPro" id="IPR010583">
    <property type="entry name" value="MipA"/>
</dbReference>
<comment type="caution">
    <text evidence="7">The sequence shown here is derived from an EMBL/GenBank/DDBJ whole genome shotgun (WGS) entry which is preliminary data.</text>
</comment>
<evidence type="ECO:0000313" key="7">
    <source>
        <dbReference type="EMBL" id="MBX7502255.1"/>
    </source>
</evidence>
<comment type="subcellular location">
    <subcellularLocation>
        <location evidence="1">Cell outer membrane</location>
    </subcellularLocation>
</comment>
<evidence type="ECO:0000256" key="6">
    <source>
        <dbReference type="SAM" id="SignalP"/>
    </source>
</evidence>
<dbReference type="PANTHER" id="PTHR38776">
    <property type="entry name" value="MLTA-INTERACTING PROTEIN-RELATED"/>
    <property type="match status" value="1"/>
</dbReference>
<organism evidence="7 8">
    <name type="scientific">Qipengyuania mesophila</name>
    <dbReference type="NCBI Taxonomy" id="2867246"/>
    <lineage>
        <taxon>Bacteria</taxon>
        <taxon>Pseudomonadati</taxon>
        <taxon>Pseudomonadota</taxon>
        <taxon>Alphaproteobacteria</taxon>
        <taxon>Sphingomonadales</taxon>
        <taxon>Erythrobacteraceae</taxon>
        <taxon>Qipengyuania</taxon>
    </lineage>
</organism>
<sequence>MKIISAAALSAVLVIASPAYAQEAGDSETAADAYEGSVFDGDWLSIGAGAVYSPSYKGSDDHVVSPLPIIQGSLGGVGINPRPGGLALDFIPDADGEVAFSAGVAAKLNRNRATQIEDPVVESYGELDTAFEVGPTVGVSFPGLLNPYDSLSFNLDALWDVAGAHDGMTVSPTITYFTPVSRGAAISLSVSATHVDDDYADYYYSVPAGGPLPAFQAEGGFESAGVNLLGAIDLDGDLANGGLALIVLGGYSRMLGDAKRSPFTSIRGDADQWMGALGIGYTF</sequence>
<dbReference type="RefSeq" id="WP_221603410.1">
    <property type="nucleotide sequence ID" value="NZ_JAIGNU010000002.1"/>
</dbReference>
<name>A0ABS7JX72_9SPHN</name>
<evidence type="ECO:0000256" key="4">
    <source>
        <dbReference type="ARBA" id="ARBA00023136"/>
    </source>
</evidence>
<keyword evidence="8" id="KW-1185">Reference proteome</keyword>
<evidence type="ECO:0000256" key="5">
    <source>
        <dbReference type="ARBA" id="ARBA00023237"/>
    </source>
</evidence>
<reference evidence="7 8" key="1">
    <citation type="submission" date="2021-08" db="EMBL/GenBank/DDBJ databases">
        <title>Comparative Genomics Analysis of the Genus Qipengyuania Reveals Extensive Genetic Diversity and Metabolic Versatility, Including the Description of Fifteen Novel Species.</title>
        <authorList>
            <person name="Liu Y."/>
        </authorList>
    </citation>
    <scope>NUCLEOTIDE SEQUENCE [LARGE SCALE GENOMIC DNA]</scope>
    <source>
        <strain evidence="7 8">YG27</strain>
    </source>
</reference>
<accession>A0ABS7JX72</accession>
<keyword evidence="4" id="KW-0472">Membrane</keyword>
<dbReference type="PANTHER" id="PTHR38776:SF1">
    <property type="entry name" value="MLTA-INTERACTING PROTEIN-RELATED"/>
    <property type="match status" value="1"/>
</dbReference>
<keyword evidence="5" id="KW-0998">Cell outer membrane</keyword>
<dbReference type="Pfam" id="PF06629">
    <property type="entry name" value="MipA"/>
    <property type="match status" value="1"/>
</dbReference>
<proteinExistence type="inferred from homology"/>
<evidence type="ECO:0000256" key="3">
    <source>
        <dbReference type="ARBA" id="ARBA00022729"/>
    </source>
</evidence>
<dbReference type="Proteomes" id="UP000782554">
    <property type="component" value="Unassembled WGS sequence"/>
</dbReference>
<feature type="signal peptide" evidence="6">
    <location>
        <begin position="1"/>
        <end position="21"/>
    </location>
</feature>
<evidence type="ECO:0000313" key="8">
    <source>
        <dbReference type="Proteomes" id="UP000782554"/>
    </source>
</evidence>
<keyword evidence="3 6" id="KW-0732">Signal</keyword>
<gene>
    <name evidence="7" type="ORF">K3181_12450</name>
</gene>
<feature type="chain" id="PRO_5046465669" evidence="6">
    <location>
        <begin position="22"/>
        <end position="283"/>
    </location>
</feature>
<evidence type="ECO:0000256" key="1">
    <source>
        <dbReference type="ARBA" id="ARBA00004442"/>
    </source>
</evidence>
<protein>
    <submittedName>
        <fullName evidence="7">MipA/OmpV family protein</fullName>
    </submittedName>
</protein>
<dbReference type="EMBL" id="JAIGNU010000002">
    <property type="protein sequence ID" value="MBX7502255.1"/>
    <property type="molecule type" value="Genomic_DNA"/>
</dbReference>
<evidence type="ECO:0000256" key="2">
    <source>
        <dbReference type="ARBA" id="ARBA00005722"/>
    </source>
</evidence>